<name>A0A5R9IET1_9GAMM</name>
<dbReference type="RefSeq" id="WP_171022397.1">
    <property type="nucleotide sequence ID" value="NZ_VCBC01000019.1"/>
</dbReference>
<proteinExistence type="predicted"/>
<feature type="coiled-coil region" evidence="1">
    <location>
        <begin position="290"/>
        <end position="317"/>
    </location>
</feature>
<keyword evidence="1" id="KW-0175">Coiled coil</keyword>
<sequence length="384" mass="43465">MRTAVFVTTCLIVATVCLYLVLDTDLAQKVVVEIKQPDEPSLKVSNVLVANAQSPQQASKFAVDNAIPESKTDPKCTSTDPNALASDEYQHTLDAYINSLASSENIDDKLASVLYRRAGENETRLDNLLSFHHQYPLNTNVLCELVRECSIFPEDLRCSYELIENVAQLEANNDALWLNIILYFAAHQDLDKIEWAYHKTLQVPYSTNQYIANIRRFVDTVDHSGLTNFNDNLIHAIGTEAAKAVGWKHLLSLCVTSENANLHSDLCLRVGALMENASYTFMDQMFAKSLQKEIHKRLENNKKIEEIEQEIDALSDAFYRDSMLNASLYLGVDESLGREWLDQFQHNGELAAFQYLKEEAEKRSQDSDDFLCKRAILLKNTAGR</sequence>
<dbReference type="EMBL" id="VCBC01000019">
    <property type="protein sequence ID" value="TLU61120.1"/>
    <property type="molecule type" value="Genomic_DNA"/>
</dbReference>
<gene>
    <name evidence="2" type="ORF">FE810_15730</name>
</gene>
<keyword evidence="3" id="KW-1185">Reference proteome</keyword>
<evidence type="ECO:0000256" key="1">
    <source>
        <dbReference type="SAM" id="Coils"/>
    </source>
</evidence>
<dbReference type="AlphaFoldDB" id="A0A5R9IET1"/>
<organism evidence="2 3">
    <name type="scientific">Thalassotalea litorea</name>
    <dbReference type="NCBI Taxonomy" id="2020715"/>
    <lineage>
        <taxon>Bacteria</taxon>
        <taxon>Pseudomonadati</taxon>
        <taxon>Pseudomonadota</taxon>
        <taxon>Gammaproteobacteria</taxon>
        <taxon>Alteromonadales</taxon>
        <taxon>Colwelliaceae</taxon>
        <taxon>Thalassotalea</taxon>
    </lineage>
</organism>
<dbReference type="Proteomes" id="UP000307790">
    <property type="component" value="Unassembled WGS sequence"/>
</dbReference>
<comment type="caution">
    <text evidence="2">The sequence shown here is derived from an EMBL/GenBank/DDBJ whole genome shotgun (WGS) entry which is preliminary data.</text>
</comment>
<evidence type="ECO:0000313" key="3">
    <source>
        <dbReference type="Proteomes" id="UP000307790"/>
    </source>
</evidence>
<evidence type="ECO:0000313" key="2">
    <source>
        <dbReference type="EMBL" id="TLU61120.1"/>
    </source>
</evidence>
<protein>
    <submittedName>
        <fullName evidence="2">Uncharacterized protein</fullName>
    </submittedName>
</protein>
<reference evidence="2 3" key="1">
    <citation type="submission" date="2019-05" db="EMBL/GenBank/DDBJ databases">
        <title>Genome sequences of Thalassotalea litorea 1K03283.</title>
        <authorList>
            <person name="Zhang D."/>
        </authorList>
    </citation>
    <scope>NUCLEOTIDE SEQUENCE [LARGE SCALE GENOMIC DNA]</scope>
    <source>
        <strain evidence="2 3">MCCC 1K03283</strain>
    </source>
</reference>
<accession>A0A5R9IET1</accession>